<protein>
    <submittedName>
        <fullName evidence="1">Uncharacterized protein</fullName>
    </submittedName>
</protein>
<dbReference type="GeneID" id="36579195"/>
<dbReference type="InParanoid" id="A0A2J6TQ31"/>
<reference evidence="1 2" key="1">
    <citation type="submission" date="2016-04" db="EMBL/GenBank/DDBJ databases">
        <title>A degradative enzymes factory behind the ericoid mycorrhizal symbiosis.</title>
        <authorList>
            <consortium name="DOE Joint Genome Institute"/>
            <person name="Martino E."/>
            <person name="Morin E."/>
            <person name="Grelet G."/>
            <person name="Kuo A."/>
            <person name="Kohler A."/>
            <person name="Daghino S."/>
            <person name="Barry K."/>
            <person name="Choi C."/>
            <person name="Cichocki N."/>
            <person name="Clum A."/>
            <person name="Copeland A."/>
            <person name="Hainaut M."/>
            <person name="Haridas S."/>
            <person name="Labutti K."/>
            <person name="Lindquist E."/>
            <person name="Lipzen A."/>
            <person name="Khouja H.-R."/>
            <person name="Murat C."/>
            <person name="Ohm R."/>
            <person name="Olson A."/>
            <person name="Spatafora J."/>
            <person name="Veneault-Fourrey C."/>
            <person name="Henrissat B."/>
            <person name="Grigoriev I."/>
            <person name="Martin F."/>
            <person name="Perotto S."/>
        </authorList>
    </citation>
    <scope>NUCLEOTIDE SEQUENCE [LARGE SCALE GENOMIC DNA]</scope>
    <source>
        <strain evidence="1 2">E</strain>
    </source>
</reference>
<dbReference type="AlphaFoldDB" id="A0A2J6TQ31"/>
<keyword evidence="2" id="KW-1185">Reference proteome</keyword>
<accession>A0A2J6TQ31</accession>
<dbReference type="EMBL" id="KZ613747">
    <property type="protein sequence ID" value="PMD65137.1"/>
    <property type="molecule type" value="Genomic_DNA"/>
</dbReference>
<proteinExistence type="predicted"/>
<evidence type="ECO:0000313" key="1">
    <source>
        <dbReference type="EMBL" id="PMD65137.1"/>
    </source>
</evidence>
<organism evidence="1 2">
    <name type="scientific">Hyaloscypha bicolor E</name>
    <dbReference type="NCBI Taxonomy" id="1095630"/>
    <lineage>
        <taxon>Eukaryota</taxon>
        <taxon>Fungi</taxon>
        <taxon>Dikarya</taxon>
        <taxon>Ascomycota</taxon>
        <taxon>Pezizomycotina</taxon>
        <taxon>Leotiomycetes</taxon>
        <taxon>Helotiales</taxon>
        <taxon>Hyaloscyphaceae</taxon>
        <taxon>Hyaloscypha</taxon>
        <taxon>Hyaloscypha bicolor</taxon>
    </lineage>
</organism>
<gene>
    <name evidence="1" type="ORF">K444DRAFT_214621</name>
</gene>
<dbReference type="Proteomes" id="UP000235371">
    <property type="component" value="Unassembled WGS sequence"/>
</dbReference>
<sequence>MARTQLTRSTSHTNLPCKIPGQIAFETGLLSRTLYGMGEVRTGNFRTRMVWSPPCLRPLSTSADDKLAPKARLVKSSLWRSTKSSRTNPPRFSGLCIIHAPQPWLSAMQNTTSPCRLPLSVDHKSTTPKTGAWSRTRMLVITHEADPWPTQMNAQLCKGFPPSPD</sequence>
<name>A0A2J6TQ31_9HELO</name>
<evidence type="ECO:0000313" key="2">
    <source>
        <dbReference type="Proteomes" id="UP000235371"/>
    </source>
</evidence>
<dbReference type="RefSeq" id="XP_024742041.1">
    <property type="nucleotide sequence ID" value="XM_024871113.1"/>
</dbReference>